<dbReference type="InterPro" id="IPR042089">
    <property type="entry name" value="Peptidase_M13_dom_2"/>
</dbReference>
<dbReference type="STRING" id="37001.A0A1A9WPR4"/>
<evidence type="ECO:0000313" key="3">
    <source>
        <dbReference type="Proteomes" id="UP000091820"/>
    </source>
</evidence>
<accession>A0A1A9WPR4</accession>
<proteinExistence type="predicted"/>
<protein>
    <recommendedName>
        <fullName evidence="4">Peptidase M13 N-terminal domain-containing protein</fullName>
    </recommendedName>
</protein>
<organism evidence="2 3">
    <name type="scientific">Glossina brevipalpis</name>
    <dbReference type="NCBI Taxonomy" id="37001"/>
    <lineage>
        <taxon>Eukaryota</taxon>
        <taxon>Metazoa</taxon>
        <taxon>Ecdysozoa</taxon>
        <taxon>Arthropoda</taxon>
        <taxon>Hexapoda</taxon>
        <taxon>Insecta</taxon>
        <taxon>Pterygota</taxon>
        <taxon>Neoptera</taxon>
        <taxon>Endopterygota</taxon>
        <taxon>Diptera</taxon>
        <taxon>Brachycera</taxon>
        <taxon>Muscomorpha</taxon>
        <taxon>Hippoboscoidea</taxon>
        <taxon>Glossinidae</taxon>
        <taxon>Glossina</taxon>
    </lineage>
</organism>
<evidence type="ECO:0000313" key="2">
    <source>
        <dbReference type="EnsemblMetazoa" id="GBRI027417-PA"/>
    </source>
</evidence>
<keyword evidence="1" id="KW-0732">Signal</keyword>
<dbReference type="Gene3D" id="1.10.1380.10">
    <property type="entry name" value="Neutral endopeptidase , domain2"/>
    <property type="match status" value="1"/>
</dbReference>
<dbReference type="AlphaFoldDB" id="A0A1A9WPR4"/>
<dbReference type="InterPro" id="IPR024079">
    <property type="entry name" value="MetalloPept_cat_dom_sf"/>
</dbReference>
<dbReference type="Gene3D" id="3.40.390.10">
    <property type="entry name" value="Collagenase (Catalytic Domain)"/>
    <property type="match status" value="2"/>
</dbReference>
<dbReference type="GO" id="GO:0016485">
    <property type="term" value="P:protein processing"/>
    <property type="evidence" value="ECO:0007669"/>
    <property type="project" value="TreeGrafter"/>
</dbReference>
<dbReference type="InterPro" id="IPR000718">
    <property type="entry name" value="Peptidase_M13"/>
</dbReference>
<evidence type="ECO:0000256" key="1">
    <source>
        <dbReference type="SAM" id="SignalP"/>
    </source>
</evidence>
<dbReference type="PROSITE" id="PS51885">
    <property type="entry name" value="NEPRILYSIN"/>
    <property type="match status" value="1"/>
</dbReference>
<evidence type="ECO:0008006" key="4">
    <source>
        <dbReference type="Google" id="ProtNLM"/>
    </source>
</evidence>
<dbReference type="Proteomes" id="UP000091820">
    <property type="component" value="Unassembled WGS sequence"/>
</dbReference>
<dbReference type="SUPFAM" id="SSF55486">
    <property type="entry name" value="Metalloproteases ('zincins'), catalytic domain"/>
    <property type="match status" value="1"/>
</dbReference>
<feature type="chain" id="PRO_5008400532" description="Peptidase M13 N-terminal domain-containing protein" evidence="1">
    <location>
        <begin position="22"/>
        <end position="640"/>
    </location>
</feature>
<dbReference type="VEuPathDB" id="VectorBase:GBRI027417"/>
<dbReference type="PANTHER" id="PTHR11733:SF167">
    <property type="entry name" value="FI17812P1-RELATED"/>
    <property type="match status" value="1"/>
</dbReference>
<keyword evidence="3" id="KW-1185">Reference proteome</keyword>
<reference evidence="2" key="2">
    <citation type="submission" date="2020-05" db="UniProtKB">
        <authorList>
            <consortium name="EnsemblMetazoa"/>
        </authorList>
    </citation>
    <scope>IDENTIFICATION</scope>
    <source>
        <strain evidence="2">IAEA</strain>
    </source>
</reference>
<dbReference type="EnsemblMetazoa" id="GBRI027417-RA">
    <property type="protein sequence ID" value="GBRI027417-PA"/>
    <property type="gene ID" value="GBRI027417"/>
</dbReference>
<dbReference type="PANTHER" id="PTHR11733">
    <property type="entry name" value="ZINC METALLOPROTEASE FAMILY M13 NEPRILYSIN-RELATED"/>
    <property type="match status" value="1"/>
</dbReference>
<sequence length="640" mass="77224">MNSLLIIINLTIVLHINETNGYGRNFTFIYRNYLQHMLDTIDSEVKPCTNFFEHACGNFKKKPQLFNDFEENEEFSQLIEYEEIPPFLYNRQDQFKFFIENKNEFRTKTGVMLRDLYDLCKLSEGLSQIHLWNQFLNEIPFLTNDHEWLTKWPFLRFQWIEFKNELNLDWILLAAEFAAHGFNTFLEVFFVQNTIYIGPNEHINCPDHKEFINDLIPLLGQRNIQIAYIIANELRTFCRQLNGEISSSIEISMIETDTEIFKEQTLNKYFEKYFLSLNFSNINLEKSRKITIKMQYLNEMFILLQATEDRIIYNFVLWYIRRQFHINDCFQLIESFEHLLITEYWNWHVFELSQINRDVSLASYLFHITRFQKYRRKILLSNQWDHFLSTKLERKDFNIERLIKSYARDYLNPANIKFLNFSILILYRPMIHYYATLAYDMWLESSLLYNTDAFYAMHDCLQRQTTLQLYANDANDENDHQLYQIVNEKQGKEIYKFYTSFIAILQDYQFWLEGENFSITEDFILEYFKFDSSRIMFYAVAQQYCNRNDHIFNMIINRSFMNMPEFHEAFNCSDDTTCVPKNQLLYDNPVLNHNGRKNMLQFTTEELIEKCVSNCINIQEINQYAALQEQLSPIVQPVMT</sequence>
<reference evidence="3" key="1">
    <citation type="submission" date="2014-03" db="EMBL/GenBank/DDBJ databases">
        <authorList>
            <person name="Aksoy S."/>
            <person name="Warren W."/>
            <person name="Wilson R.K."/>
        </authorList>
    </citation>
    <scope>NUCLEOTIDE SEQUENCE [LARGE SCALE GENOMIC DNA]</scope>
    <source>
        <strain evidence="3">IAEA</strain>
    </source>
</reference>
<dbReference type="GO" id="GO:0005886">
    <property type="term" value="C:plasma membrane"/>
    <property type="evidence" value="ECO:0007669"/>
    <property type="project" value="TreeGrafter"/>
</dbReference>
<name>A0A1A9WPR4_9MUSC</name>
<dbReference type="GO" id="GO:0004222">
    <property type="term" value="F:metalloendopeptidase activity"/>
    <property type="evidence" value="ECO:0007669"/>
    <property type="project" value="InterPro"/>
</dbReference>
<feature type="signal peptide" evidence="1">
    <location>
        <begin position="1"/>
        <end position="21"/>
    </location>
</feature>